<feature type="region of interest" description="Disordered" evidence="1">
    <location>
        <begin position="276"/>
        <end position="466"/>
    </location>
</feature>
<feature type="compositionally biased region" description="Pro residues" evidence="1">
    <location>
        <begin position="292"/>
        <end position="301"/>
    </location>
</feature>
<dbReference type="EMBL" id="MN739359">
    <property type="protein sequence ID" value="QHT00805.1"/>
    <property type="molecule type" value="Genomic_DNA"/>
</dbReference>
<accession>A0A6C0CAT5</accession>
<name>A0A6C0CAT5_9ZZZZ</name>
<proteinExistence type="predicted"/>
<feature type="compositionally biased region" description="Low complexity" evidence="1">
    <location>
        <begin position="276"/>
        <end position="289"/>
    </location>
</feature>
<sequence length="466" mass="53481">MEYANLFINQETFDVENIRYIKPISFPEGSRDMGIYYATPSKKGGKERKQKIIVETPKMYVPCAYKEFIHDSGKKYYKMCLSFSTLTNLYNEEEIQKFYDFAKKIDQNNIDIVDNYKKKWKLSPNLVYRPTVKNITENFPDVMDLNLPHNETDGFLFHVYNEKAEKSSLDIVTKQCIVSCILELTDLTFTKKAYRANWKVLQIRKSKNYSPIQEYFMSGCFICDKDDPDDVAYDNMMIEYKKKMDKKNQRLAITAALTSPDPMTNMMPMMQMMQQMMAGQPQAMPTAMQRGGPPPPPPPPMSKSKPAAPLPPPPKKTNPTGTIFSPPSETELLNAKKILRSVPPIEKKEFKSIYSESKAEAIDSDDKHKSEDNKKVEDKVKSDGKPVKKVEDKVKPNKKAEDKSESNEEPSKKGKVKSDEEPSKKGKVKSDQKQNKKVEDETSNKKTNKSKADEKSNKRTDKTKLK</sequence>
<evidence type="ECO:0000256" key="1">
    <source>
        <dbReference type="SAM" id="MobiDB-lite"/>
    </source>
</evidence>
<protein>
    <submittedName>
        <fullName evidence="2">Uncharacterized protein</fullName>
    </submittedName>
</protein>
<feature type="compositionally biased region" description="Polar residues" evidence="1">
    <location>
        <begin position="317"/>
        <end position="328"/>
    </location>
</feature>
<dbReference type="AlphaFoldDB" id="A0A6C0CAT5"/>
<feature type="compositionally biased region" description="Basic and acidic residues" evidence="1">
    <location>
        <begin position="345"/>
        <end position="466"/>
    </location>
</feature>
<evidence type="ECO:0000313" key="2">
    <source>
        <dbReference type="EMBL" id="QHT00805.1"/>
    </source>
</evidence>
<organism evidence="2">
    <name type="scientific">viral metagenome</name>
    <dbReference type="NCBI Taxonomy" id="1070528"/>
    <lineage>
        <taxon>unclassified sequences</taxon>
        <taxon>metagenomes</taxon>
        <taxon>organismal metagenomes</taxon>
    </lineage>
</organism>
<reference evidence="2" key="1">
    <citation type="journal article" date="2020" name="Nature">
        <title>Giant virus diversity and host interactions through global metagenomics.</title>
        <authorList>
            <person name="Schulz F."/>
            <person name="Roux S."/>
            <person name="Paez-Espino D."/>
            <person name="Jungbluth S."/>
            <person name="Walsh D.A."/>
            <person name="Denef V.J."/>
            <person name="McMahon K.D."/>
            <person name="Konstantinidis K.T."/>
            <person name="Eloe-Fadrosh E.A."/>
            <person name="Kyrpides N.C."/>
            <person name="Woyke T."/>
        </authorList>
    </citation>
    <scope>NUCLEOTIDE SEQUENCE</scope>
    <source>
        <strain evidence="2">GVMAG-M-3300020192-26</strain>
    </source>
</reference>